<name>A0A8J3CFA0_9BURK</name>
<dbReference type="NCBIfam" id="TIGR01409">
    <property type="entry name" value="TAT_signal_seq"/>
    <property type="match status" value="1"/>
</dbReference>
<dbReference type="PANTHER" id="PTHR46623:SF6">
    <property type="entry name" value="ALPHA_BETA-HYDROLASES SUPERFAMILY PROTEIN"/>
    <property type="match status" value="1"/>
</dbReference>
<accession>A0A8J3CFA0</accession>
<reference evidence="3" key="1">
    <citation type="journal article" date="2014" name="Int. J. Syst. Evol. Microbiol.">
        <title>Complete genome sequence of Corynebacterium casei LMG S-19264T (=DSM 44701T), isolated from a smear-ripened cheese.</title>
        <authorList>
            <consortium name="US DOE Joint Genome Institute (JGI-PGF)"/>
            <person name="Walter F."/>
            <person name="Albersmeier A."/>
            <person name="Kalinowski J."/>
            <person name="Ruckert C."/>
        </authorList>
    </citation>
    <scope>NUCLEOTIDE SEQUENCE</scope>
    <source>
        <strain evidence="3">KCTC 32501</strain>
    </source>
</reference>
<sequence length="162" mass="17985">MLTKQLYPTHPPRSAHINTSKPVFEHTSPPAPTKPVDRRNFIKGSLAAGFAAAVLPVTSQTIYTDSIDLTVGEVKVPTKDGNIPSYFAMPATGKNLDMMLVIHEIFGVHEHIKDICRRLAKAGYYAIAPASSYVKAMCLSSPTFKTFKKKRHQQSPRCPRYE</sequence>
<protein>
    <recommendedName>
        <fullName evidence="2">Dienelactone hydrolase domain-containing protein</fullName>
    </recommendedName>
</protein>
<comment type="caution">
    <text evidence="3">The sequence shown here is derived from an EMBL/GenBank/DDBJ whole genome shotgun (WGS) entry which is preliminary data.</text>
</comment>
<organism evidence="3 4">
    <name type="scientific">Formosimonas limnophila</name>
    <dbReference type="NCBI Taxonomy" id="1384487"/>
    <lineage>
        <taxon>Bacteria</taxon>
        <taxon>Pseudomonadati</taxon>
        <taxon>Pseudomonadota</taxon>
        <taxon>Betaproteobacteria</taxon>
        <taxon>Burkholderiales</taxon>
        <taxon>Burkholderiaceae</taxon>
        <taxon>Formosimonas</taxon>
    </lineage>
</organism>
<dbReference type="RefSeq" id="WP_229809654.1">
    <property type="nucleotide sequence ID" value="NZ_BMZG01000001.1"/>
</dbReference>
<feature type="domain" description="Dienelactone hydrolase" evidence="2">
    <location>
        <begin position="85"/>
        <end position="130"/>
    </location>
</feature>
<dbReference type="InterPro" id="IPR019546">
    <property type="entry name" value="TAT_signal_bac_arc"/>
</dbReference>
<keyword evidence="4" id="KW-1185">Reference proteome</keyword>
<dbReference type="Proteomes" id="UP000614287">
    <property type="component" value="Unassembled WGS sequence"/>
</dbReference>
<dbReference type="PANTHER" id="PTHR46623">
    <property type="entry name" value="CARBOXYMETHYLENEBUTENOLIDASE-RELATED"/>
    <property type="match status" value="1"/>
</dbReference>
<evidence type="ECO:0000256" key="1">
    <source>
        <dbReference type="SAM" id="MobiDB-lite"/>
    </source>
</evidence>
<dbReference type="SUPFAM" id="SSF53474">
    <property type="entry name" value="alpha/beta-Hydrolases"/>
    <property type="match status" value="1"/>
</dbReference>
<dbReference type="Pfam" id="PF10518">
    <property type="entry name" value="TAT_signal"/>
    <property type="match status" value="1"/>
</dbReference>
<feature type="region of interest" description="Disordered" evidence="1">
    <location>
        <begin position="1"/>
        <end position="36"/>
    </location>
</feature>
<dbReference type="InterPro" id="IPR051049">
    <property type="entry name" value="Dienelactone_hydrolase-like"/>
</dbReference>
<dbReference type="EMBL" id="BMZG01000001">
    <property type="protein sequence ID" value="GHA64844.1"/>
    <property type="molecule type" value="Genomic_DNA"/>
</dbReference>
<evidence type="ECO:0000313" key="4">
    <source>
        <dbReference type="Proteomes" id="UP000614287"/>
    </source>
</evidence>
<evidence type="ECO:0000259" key="2">
    <source>
        <dbReference type="Pfam" id="PF01738"/>
    </source>
</evidence>
<dbReference type="AlphaFoldDB" id="A0A8J3CFA0"/>
<dbReference type="InterPro" id="IPR029058">
    <property type="entry name" value="AB_hydrolase_fold"/>
</dbReference>
<evidence type="ECO:0000313" key="3">
    <source>
        <dbReference type="EMBL" id="GHA64844.1"/>
    </source>
</evidence>
<reference evidence="3" key="2">
    <citation type="submission" date="2020-09" db="EMBL/GenBank/DDBJ databases">
        <authorList>
            <person name="Sun Q."/>
            <person name="Kim S."/>
        </authorList>
    </citation>
    <scope>NUCLEOTIDE SEQUENCE</scope>
    <source>
        <strain evidence="3">KCTC 32501</strain>
    </source>
</reference>
<dbReference type="Pfam" id="PF01738">
    <property type="entry name" value="DLH"/>
    <property type="match status" value="1"/>
</dbReference>
<dbReference type="InterPro" id="IPR002925">
    <property type="entry name" value="Dienelactn_hydro"/>
</dbReference>
<dbReference type="GO" id="GO:0016787">
    <property type="term" value="F:hydrolase activity"/>
    <property type="evidence" value="ECO:0007669"/>
    <property type="project" value="InterPro"/>
</dbReference>
<proteinExistence type="predicted"/>
<gene>
    <name evidence="3" type="ORF">GCM10009007_01590</name>
</gene>
<dbReference type="Gene3D" id="3.40.50.1820">
    <property type="entry name" value="alpha/beta hydrolase"/>
    <property type="match status" value="1"/>
</dbReference>